<keyword evidence="4" id="KW-0964">Secreted</keyword>
<comment type="subcellular location">
    <subcellularLocation>
        <location evidence="2">Secreted</location>
    </subcellularLocation>
</comment>
<keyword evidence="7" id="KW-0479">Metal-binding</keyword>
<dbReference type="PROSITE" id="PS00133">
    <property type="entry name" value="CARBOXYPEPT_ZN_2"/>
    <property type="match status" value="1"/>
</dbReference>
<evidence type="ECO:0000256" key="14">
    <source>
        <dbReference type="ARBA" id="ARBA00069039"/>
    </source>
</evidence>
<dbReference type="SUPFAM" id="SSF53187">
    <property type="entry name" value="Zn-dependent exopeptidases"/>
    <property type="match status" value="1"/>
</dbReference>
<feature type="domain" description="Peptidase M14" evidence="17">
    <location>
        <begin position="113"/>
        <end position="404"/>
    </location>
</feature>
<dbReference type="Pfam" id="PF00246">
    <property type="entry name" value="Peptidase_M14"/>
    <property type="match status" value="1"/>
</dbReference>
<evidence type="ECO:0000313" key="18">
    <source>
        <dbReference type="EMBL" id="KAK4881666.1"/>
    </source>
</evidence>
<evidence type="ECO:0000256" key="5">
    <source>
        <dbReference type="ARBA" id="ARBA00022645"/>
    </source>
</evidence>
<dbReference type="GO" id="GO:0006508">
    <property type="term" value="P:proteolysis"/>
    <property type="evidence" value="ECO:0007669"/>
    <property type="project" value="UniProtKB-KW"/>
</dbReference>
<organism evidence="18 19">
    <name type="scientific">Aquatica leii</name>
    <dbReference type="NCBI Taxonomy" id="1421715"/>
    <lineage>
        <taxon>Eukaryota</taxon>
        <taxon>Metazoa</taxon>
        <taxon>Ecdysozoa</taxon>
        <taxon>Arthropoda</taxon>
        <taxon>Hexapoda</taxon>
        <taxon>Insecta</taxon>
        <taxon>Pterygota</taxon>
        <taxon>Neoptera</taxon>
        <taxon>Endopterygota</taxon>
        <taxon>Coleoptera</taxon>
        <taxon>Polyphaga</taxon>
        <taxon>Elateriformia</taxon>
        <taxon>Elateroidea</taxon>
        <taxon>Lampyridae</taxon>
        <taxon>Luciolinae</taxon>
        <taxon>Aquatica</taxon>
    </lineage>
</organism>
<dbReference type="PANTHER" id="PTHR11705:SF153">
    <property type="entry name" value="ZINC CARBOXYPEPTIDASE A 1-LIKE PROTEIN"/>
    <property type="match status" value="1"/>
</dbReference>
<evidence type="ECO:0000256" key="6">
    <source>
        <dbReference type="ARBA" id="ARBA00022670"/>
    </source>
</evidence>
<keyword evidence="5" id="KW-0121">Carboxypeptidase</keyword>
<dbReference type="InterPro" id="IPR036990">
    <property type="entry name" value="M14A-like_propep"/>
</dbReference>
<keyword evidence="6" id="KW-0645">Protease</keyword>
<keyword evidence="9" id="KW-0378">Hydrolase</keyword>
<dbReference type="GO" id="GO:0004181">
    <property type="term" value="F:metallocarboxypeptidase activity"/>
    <property type="evidence" value="ECO:0007669"/>
    <property type="project" value="InterPro"/>
</dbReference>
<dbReference type="PRINTS" id="PR00765">
    <property type="entry name" value="CRBOXYPTASEA"/>
</dbReference>
<evidence type="ECO:0000256" key="4">
    <source>
        <dbReference type="ARBA" id="ARBA00022525"/>
    </source>
</evidence>
<dbReference type="CDD" id="cd03860">
    <property type="entry name" value="M14_CP_A-B_like"/>
    <property type="match status" value="1"/>
</dbReference>
<dbReference type="PROSITE" id="PS00132">
    <property type="entry name" value="CARBOXYPEPT_ZN_1"/>
    <property type="match status" value="1"/>
</dbReference>
<dbReference type="PROSITE" id="PS52035">
    <property type="entry name" value="PEPTIDASE_M14"/>
    <property type="match status" value="1"/>
</dbReference>
<sequence length="408" mass="47127">MKIILLIVVLINLVISSNGFKKSYNNFKVYRIIPKNKDQLNALKEIEQNPSYIFWNEVSYVNRSVDIMVPPILQNKFSKILQNFEHKLWIKNVQDLIDNENVVESKSTFDWHNYHDLDTIYDWLRYLSVYYPHVSLVNGGISYENRTILGVKVSFKPGNKIIFLEAGIHSREWISSATVTYILNELLTSNDPAIQTIARSRDWYVFPNFNPDGYQYSRTKDRMWRKTRKPYGGCYGADPNRNWNYHWMDGGSSNWPCNDAFAGSSPFSEIETKSLSHFISGISYNIEAYIGFHSYSQVLMIPFGHAGLEVPANNVELKRIGNITATKLSEKYNTKYRVGNIPEVMYVGSGGSSDWVLGTNRHIPYVYTFELRDQGKYGFLLPPDQIIPTGEETFDAVIAMMKEFDKKK</sequence>
<dbReference type="Pfam" id="PF02244">
    <property type="entry name" value="Propep_M14"/>
    <property type="match status" value="1"/>
</dbReference>
<evidence type="ECO:0000259" key="17">
    <source>
        <dbReference type="PROSITE" id="PS52035"/>
    </source>
</evidence>
<feature type="chain" id="PRO_5042940874" description="Zinc carboxypeptidase A 1" evidence="16">
    <location>
        <begin position="20"/>
        <end position="408"/>
    </location>
</feature>
<comment type="cofactor">
    <cofactor evidence="1">
        <name>Zn(2+)</name>
        <dbReference type="ChEBI" id="CHEBI:29105"/>
    </cofactor>
</comment>
<dbReference type="Gene3D" id="3.40.630.10">
    <property type="entry name" value="Zn peptidases"/>
    <property type="match status" value="1"/>
</dbReference>
<keyword evidence="19" id="KW-1185">Reference proteome</keyword>
<comment type="caution">
    <text evidence="18">The sequence shown here is derived from an EMBL/GenBank/DDBJ whole genome shotgun (WGS) entry which is preliminary data.</text>
</comment>
<evidence type="ECO:0000256" key="7">
    <source>
        <dbReference type="ARBA" id="ARBA00022723"/>
    </source>
</evidence>
<evidence type="ECO:0000256" key="1">
    <source>
        <dbReference type="ARBA" id="ARBA00001947"/>
    </source>
</evidence>
<dbReference type="InterPro" id="IPR003146">
    <property type="entry name" value="M14A_act_pep"/>
</dbReference>
<dbReference type="AlphaFoldDB" id="A0AAN7PFD1"/>
<evidence type="ECO:0000256" key="9">
    <source>
        <dbReference type="ARBA" id="ARBA00022801"/>
    </source>
</evidence>
<evidence type="ECO:0000256" key="12">
    <source>
        <dbReference type="ARBA" id="ARBA00023157"/>
    </source>
</evidence>
<name>A0AAN7PFD1_9COLE</name>
<comment type="similarity">
    <text evidence="3 15">Belongs to the peptidase M14 family.</text>
</comment>
<keyword evidence="10" id="KW-0862">Zinc</keyword>
<dbReference type="InterPro" id="IPR000834">
    <property type="entry name" value="Peptidase_M14"/>
</dbReference>
<feature type="active site" description="Proton donor/acceptor" evidence="15">
    <location>
        <position position="370"/>
    </location>
</feature>
<evidence type="ECO:0000256" key="13">
    <source>
        <dbReference type="ARBA" id="ARBA00057299"/>
    </source>
</evidence>
<protein>
    <recommendedName>
        <fullName evidence="14">Zinc carboxypeptidase A 1</fullName>
    </recommendedName>
</protein>
<dbReference type="InterPro" id="IPR057246">
    <property type="entry name" value="CARBOXYPEPT_ZN_1"/>
</dbReference>
<reference evidence="19" key="1">
    <citation type="submission" date="2023-01" db="EMBL/GenBank/DDBJ databases">
        <title>Key to firefly adult light organ development and bioluminescence: homeobox transcription factors regulate luciferase expression and transportation to peroxisome.</title>
        <authorList>
            <person name="Fu X."/>
        </authorList>
    </citation>
    <scope>NUCLEOTIDE SEQUENCE [LARGE SCALE GENOMIC DNA]</scope>
</reference>
<dbReference type="FunFam" id="3.30.70.340:FF:000002">
    <property type="entry name" value="Carboxypeptidase A"/>
    <property type="match status" value="1"/>
</dbReference>
<dbReference type="InterPro" id="IPR057247">
    <property type="entry name" value="CARBOXYPEPT_ZN_2"/>
</dbReference>
<evidence type="ECO:0000313" key="19">
    <source>
        <dbReference type="Proteomes" id="UP001353858"/>
    </source>
</evidence>
<dbReference type="PANTHER" id="PTHR11705">
    <property type="entry name" value="PROTEASE FAMILY M14 CARBOXYPEPTIDASE A,B"/>
    <property type="match status" value="1"/>
</dbReference>
<accession>A0AAN7PFD1</accession>
<dbReference type="Gene3D" id="3.30.70.340">
    <property type="entry name" value="Metallocarboxypeptidase-like"/>
    <property type="match status" value="1"/>
</dbReference>
<evidence type="ECO:0000256" key="2">
    <source>
        <dbReference type="ARBA" id="ARBA00004613"/>
    </source>
</evidence>
<gene>
    <name evidence="18" type="ORF">RN001_004985</name>
</gene>
<dbReference type="SUPFAM" id="SSF54897">
    <property type="entry name" value="Protease propeptides/inhibitors"/>
    <property type="match status" value="1"/>
</dbReference>
<evidence type="ECO:0000256" key="15">
    <source>
        <dbReference type="PROSITE-ProRule" id="PRU01379"/>
    </source>
</evidence>
<dbReference type="SMART" id="SM00631">
    <property type="entry name" value="Zn_pept"/>
    <property type="match status" value="1"/>
</dbReference>
<dbReference type="Proteomes" id="UP001353858">
    <property type="component" value="Unassembled WGS sequence"/>
</dbReference>
<keyword evidence="8 16" id="KW-0732">Signal</keyword>
<evidence type="ECO:0000256" key="11">
    <source>
        <dbReference type="ARBA" id="ARBA00023049"/>
    </source>
</evidence>
<evidence type="ECO:0000256" key="3">
    <source>
        <dbReference type="ARBA" id="ARBA00005988"/>
    </source>
</evidence>
<dbReference type="FunFam" id="3.40.630.10:FF:000040">
    <property type="entry name" value="zinc carboxypeptidase"/>
    <property type="match status" value="1"/>
</dbReference>
<dbReference type="GO" id="GO:0008270">
    <property type="term" value="F:zinc ion binding"/>
    <property type="evidence" value="ECO:0007669"/>
    <property type="project" value="InterPro"/>
</dbReference>
<keyword evidence="11" id="KW-0482">Metalloprotease</keyword>
<keyword evidence="12" id="KW-1015">Disulfide bond</keyword>
<evidence type="ECO:0000256" key="10">
    <source>
        <dbReference type="ARBA" id="ARBA00022833"/>
    </source>
</evidence>
<proteinExistence type="inferred from homology"/>
<comment type="function">
    <text evidence="13">Involved in the digestion of the blood meal.</text>
</comment>
<dbReference type="GO" id="GO:0005615">
    <property type="term" value="C:extracellular space"/>
    <property type="evidence" value="ECO:0007669"/>
    <property type="project" value="TreeGrafter"/>
</dbReference>
<evidence type="ECO:0000256" key="8">
    <source>
        <dbReference type="ARBA" id="ARBA00022729"/>
    </source>
</evidence>
<feature type="signal peptide" evidence="16">
    <location>
        <begin position="1"/>
        <end position="19"/>
    </location>
</feature>
<dbReference type="EMBL" id="JARPUR010000002">
    <property type="protein sequence ID" value="KAK4881666.1"/>
    <property type="molecule type" value="Genomic_DNA"/>
</dbReference>
<evidence type="ECO:0000256" key="16">
    <source>
        <dbReference type="SAM" id="SignalP"/>
    </source>
</evidence>